<dbReference type="InterPro" id="IPR010998">
    <property type="entry name" value="Integrase_recombinase_N"/>
</dbReference>
<dbReference type="InterPro" id="IPR002104">
    <property type="entry name" value="Integrase_catalytic"/>
</dbReference>
<dbReference type="InterPro" id="IPR004107">
    <property type="entry name" value="Integrase_SAM-like_N"/>
</dbReference>
<dbReference type="Pfam" id="PF00589">
    <property type="entry name" value="Phage_integrase"/>
    <property type="match status" value="1"/>
</dbReference>
<dbReference type="Proteomes" id="UP000263012">
    <property type="component" value="Chromosome"/>
</dbReference>
<keyword evidence="8" id="KW-1185">Reference proteome</keyword>
<keyword evidence="2 4" id="KW-0238">DNA-binding</keyword>
<evidence type="ECO:0000313" key="7">
    <source>
        <dbReference type="EMBL" id="AUX08938.1"/>
    </source>
</evidence>
<evidence type="ECO:0000256" key="4">
    <source>
        <dbReference type="PROSITE-ProRule" id="PRU01248"/>
    </source>
</evidence>
<dbReference type="GO" id="GO:0003677">
    <property type="term" value="F:DNA binding"/>
    <property type="evidence" value="ECO:0007669"/>
    <property type="project" value="UniProtKB-UniRule"/>
</dbReference>
<protein>
    <submittedName>
        <fullName evidence="7">Integrase/recombinase XerC</fullName>
    </submittedName>
</protein>
<organism evidence="7 8">
    <name type="scientific">Halalkaliarchaeum desulfuricum</name>
    <dbReference type="NCBI Taxonomy" id="2055893"/>
    <lineage>
        <taxon>Archaea</taxon>
        <taxon>Methanobacteriati</taxon>
        <taxon>Methanobacteriota</taxon>
        <taxon>Stenosarchaea group</taxon>
        <taxon>Halobacteria</taxon>
        <taxon>Halobacteriales</taxon>
        <taxon>Haloferacaceae</taxon>
        <taxon>Halalkaliarchaeum</taxon>
    </lineage>
</organism>
<evidence type="ECO:0000256" key="1">
    <source>
        <dbReference type="ARBA" id="ARBA00022908"/>
    </source>
</evidence>
<evidence type="ECO:0000256" key="3">
    <source>
        <dbReference type="ARBA" id="ARBA00023172"/>
    </source>
</evidence>
<name>A0A343TIL6_9EURY</name>
<evidence type="ECO:0000313" key="8">
    <source>
        <dbReference type="Proteomes" id="UP000263012"/>
    </source>
</evidence>
<dbReference type="Pfam" id="PF02899">
    <property type="entry name" value="Phage_int_SAM_1"/>
    <property type="match status" value="1"/>
</dbReference>
<dbReference type="PROSITE" id="PS51898">
    <property type="entry name" value="TYR_RECOMBINASE"/>
    <property type="match status" value="1"/>
</dbReference>
<dbReference type="PANTHER" id="PTHR30349">
    <property type="entry name" value="PHAGE INTEGRASE-RELATED"/>
    <property type="match status" value="1"/>
</dbReference>
<feature type="domain" description="Core-binding (CB)" evidence="6">
    <location>
        <begin position="1"/>
        <end position="75"/>
    </location>
</feature>
<dbReference type="GO" id="GO:0015074">
    <property type="term" value="P:DNA integration"/>
    <property type="evidence" value="ECO:0007669"/>
    <property type="project" value="UniProtKB-KW"/>
</dbReference>
<dbReference type="SUPFAM" id="SSF56349">
    <property type="entry name" value="DNA breaking-rejoining enzymes"/>
    <property type="match status" value="1"/>
</dbReference>
<dbReference type="InterPro" id="IPR050090">
    <property type="entry name" value="Tyrosine_recombinase_XerCD"/>
</dbReference>
<reference evidence="8" key="1">
    <citation type="submission" date="2017-11" db="EMBL/GenBank/DDBJ databases">
        <title>Phenotypic and genomic properties of facultatively anaerobic sulfur-reducing natronoarchaea from hypersaline soda lakes.</title>
        <authorList>
            <person name="Sorokin D.Y."/>
            <person name="Kublanov I.V."/>
            <person name="Roman P."/>
            <person name="Sinninghe Damste J.S."/>
            <person name="Golyshin P.N."/>
            <person name="Rojo D."/>
            <person name="Ciordia S."/>
            <person name="Mena M.D.C."/>
            <person name="Ferrer M."/>
            <person name="Messina E."/>
            <person name="Smedile F."/>
            <person name="La Spada G."/>
            <person name="La Cono V."/>
            <person name="Yakimov M.M."/>
        </authorList>
    </citation>
    <scope>NUCLEOTIDE SEQUENCE [LARGE SCALE GENOMIC DNA]</scope>
    <source>
        <strain evidence="8">AArc-Sl</strain>
    </source>
</reference>
<sequence>MQSKEHEVSAATIQNLRYRLKQFRLWTEQTGLDDMRELSGRDCERWKLARANAGLAPVTMRAHMRTFRQFIRWCGVVGYCKPDLHELVRIPEVDKADRRRDDAISYERAQRIVSYLEQFEYASRRHIVFGILWHTAMRTGSLRALDVDDVVHADDGTMYLKVRHRPETETPLKLGAEGERNVTIADPTLSSAIEDWVKHQRPPVEDEYEREPLIATRQGRAAKTTIRVGVYRATQPCHTDECCHGRVRENCEYVERNRLASCPSAISPHALRRSAITSHLKQGVPKEIVSERASVSMDTLSEHYDVRTEEQARSTRQEYIDDLRF</sequence>
<keyword evidence="3" id="KW-0233">DNA recombination</keyword>
<dbReference type="PROSITE" id="PS51900">
    <property type="entry name" value="CB"/>
    <property type="match status" value="1"/>
</dbReference>
<dbReference type="AlphaFoldDB" id="A0A343TIL6"/>
<evidence type="ECO:0000259" key="5">
    <source>
        <dbReference type="PROSITE" id="PS51898"/>
    </source>
</evidence>
<dbReference type="InterPro" id="IPR011010">
    <property type="entry name" value="DNA_brk_join_enz"/>
</dbReference>
<dbReference type="InterPro" id="IPR013762">
    <property type="entry name" value="Integrase-like_cat_sf"/>
</dbReference>
<dbReference type="Gene3D" id="1.10.150.130">
    <property type="match status" value="1"/>
</dbReference>
<dbReference type="PANTHER" id="PTHR30349:SF41">
    <property type="entry name" value="INTEGRASE_RECOMBINASE PROTEIN MJ0367-RELATED"/>
    <property type="match status" value="1"/>
</dbReference>
<accession>A0A343TIL6</accession>
<dbReference type="EMBL" id="CP025066">
    <property type="protein sequence ID" value="AUX08938.1"/>
    <property type="molecule type" value="Genomic_DNA"/>
</dbReference>
<evidence type="ECO:0000256" key="2">
    <source>
        <dbReference type="ARBA" id="ARBA00023125"/>
    </source>
</evidence>
<dbReference type="Gene3D" id="1.10.443.10">
    <property type="entry name" value="Intergrase catalytic core"/>
    <property type="match status" value="1"/>
</dbReference>
<dbReference type="KEGG" id="hdf:AArcSl_1307"/>
<evidence type="ECO:0000259" key="6">
    <source>
        <dbReference type="PROSITE" id="PS51900"/>
    </source>
</evidence>
<gene>
    <name evidence="7" type="primary">xerC</name>
    <name evidence="7" type="ORF">AArcSl_1307</name>
</gene>
<dbReference type="InterPro" id="IPR044068">
    <property type="entry name" value="CB"/>
</dbReference>
<keyword evidence="1" id="KW-0229">DNA integration</keyword>
<feature type="domain" description="Tyr recombinase" evidence="5">
    <location>
        <begin position="99"/>
        <end position="317"/>
    </location>
</feature>
<proteinExistence type="predicted"/>
<dbReference type="GO" id="GO:0006310">
    <property type="term" value="P:DNA recombination"/>
    <property type="evidence" value="ECO:0007669"/>
    <property type="project" value="UniProtKB-KW"/>
</dbReference>